<evidence type="ECO:0000256" key="1">
    <source>
        <dbReference type="SAM" id="MobiDB-lite"/>
    </source>
</evidence>
<evidence type="ECO:0000313" key="2">
    <source>
        <dbReference type="EMBL" id="MBX04695.1"/>
    </source>
</evidence>
<name>A0A2P2KG47_RHIMU</name>
<reference evidence="2" key="1">
    <citation type="submission" date="2018-02" db="EMBL/GenBank/DDBJ databases">
        <title>Rhizophora mucronata_Transcriptome.</title>
        <authorList>
            <person name="Meera S.P."/>
            <person name="Sreeshan A."/>
            <person name="Augustine A."/>
        </authorList>
    </citation>
    <scope>NUCLEOTIDE SEQUENCE</scope>
    <source>
        <tissue evidence="2">Leaf</tissue>
    </source>
</reference>
<sequence length="108" mass="10801">MQAPQMPATQMQAPAAGVPMGMVRPSGPGVGMTDTGYTQVAYDSAGRQVYYTTATAAAAVGGVMQQPPHPYQGVAGMAVSGEMRPVPGGVGPLGHDGKVVTKVSQGSV</sequence>
<feature type="compositionally biased region" description="Low complexity" evidence="1">
    <location>
        <begin position="1"/>
        <end position="16"/>
    </location>
</feature>
<protein>
    <submittedName>
        <fullName evidence="2">Uncharacterized protein</fullName>
    </submittedName>
</protein>
<accession>A0A2P2KG47</accession>
<dbReference type="AlphaFoldDB" id="A0A2P2KG47"/>
<dbReference type="EMBL" id="GGEC01024211">
    <property type="protein sequence ID" value="MBX04695.1"/>
    <property type="molecule type" value="Transcribed_RNA"/>
</dbReference>
<proteinExistence type="predicted"/>
<feature type="region of interest" description="Disordered" evidence="1">
    <location>
        <begin position="86"/>
        <end position="108"/>
    </location>
</feature>
<feature type="region of interest" description="Disordered" evidence="1">
    <location>
        <begin position="1"/>
        <end position="22"/>
    </location>
</feature>
<organism evidence="2">
    <name type="scientific">Rhizophora mucronata</name>
    <name type="common">Asiatic mangrove</name>
    <dbReference type="NCBI Taxonomy" id="61149"/>
    <lineage>
        <taxon>Eukaryota</taxon>
        <taxon>Viridiplantae</taxon>
        <taxon>Streptophyta</taxon>
        <taxon>Embryophyta</taxon>
        <taxon>Tracheophyta</taxon>
        <taxon>Spermatophyta</taxon>
        <taxon>Magnoliopsida</taxon>
        <taxon>eudicotyledons</taxon>
        <taxon>Gunneridae</taxon>
        <taxon>Pentapetalae</taxon>
        <taxon>rosids</taxon>
        <taxon>fabids</taxon>
        <taxon>Malpighiales</taxon>
        <taxon>Rhizophoraceae</taxon>
        <taxon>Rhizophora</taxon>
    </lineage>
</organism>